<evidence type="ECO:0000313" key="4">
    <source>
        <dbReference type="EMBL" id="MDX2334599.1"/>
    </source>
</evidence>
<proteinExistence type="predicted"/>
<dbReference type="Pfam" id="PF17289">
    <property type="entry name" value="Terminase_6C"/>
    <property type="match status" value="1"/>
</dbReference>
<accession>A0ABU4KNY4</accession>
<sequence>MTLASPLSPEALSRLPLPQKIEALALLERRAELVRQREAEESREAERRRLERDFFAIRERCESLAGFVREAWRVLEPNTPLVWNWHLDALCLHLEAVTDGRINRLAVNIPPGSSKSMIVSVLWPAWEWGPRGLRSMRYLTTSFAEDSVKRDTRKHRDLTLSDWYRSLWPEVVLVRTGEMSFANQDTGTREGTAFGSLTSKRGNRLIIDDPHSTKTAESDTERASTVRQFREGSLNRLNDQERDAIVVVMQRLHEQDVTGALMKLGLGFVLLMLPMEFEPQRRCTTSIGWTDPRTEDGELLDPVRFPRKVVDDLKKGLGSYAYAGQYQQRPAPRDGGLFKRAWLPVVDALPNDIVSWCRAWDIGATKGGGDPTAGVKVGRARDGTFYVVDVFRGQESPSEVERTIMATASMDGPNVTIRLPQDPGAAGKAYAQTLVKMLAGYPVKAVPPTGDKTTRATPSAAQAEAGNVCLLRGAWNEQFIDELCTFPAGAHDDQVDAFADAVNELALRRVAESRTKAVLGGY</sequence>
<gene>
    <name evidence="4" type="primary">terL</name>
    <name evidence="4" type="ORF">NJD11_06560</name>
</gene>
<dbReference type="NCBIfam" id="TIGR01630">
    <property type="entry name" value="psiM2_ORF9"/>
    <property type="match status" value="1"/>
</dbReference>
<organism evidence="4 5">
    <name type="scientific">Brevundimonas vesicularis</name>
    <name type="common">Pseudomonas vesicularis</name>
    <dbReference type="NCBI Taxonomy" id="41276"/>
    <lineage>
        <taxon>Bacteria</taxon>
        <taxon>Pseudomonadati</taxon>
        <taxon>Pseudomonadota</taxon>
        <taxon>Alphaproteobacteria</taxon>
        <taxon>Caulobacterales</taxon>
        <taxon>Caulobacteraceae</taxon>
        <taxon>Brevundimonas</taxon>
    </lineage>
</organism>
<feature type="domain" description="Terminase large subunit gp17-like C-terminal" evidence="3">
    <location>
        <begin position="359"/>
        <end position="504"/>
    </location>
</feature>
<dbReference type="InterPro" id="IPR006517">
    <property type="entry name" value="Phage_terminase_lsu-like_C"/>
</dbReference>
<feature type="coiled-coil region" evidence="2">
    <location>
        <begin position="24"/>
        <end position="53"/>
    </location>
</feature>
<reference evidence="4 5" key="1">
    <citation type="journal article" date="2023" name="FEMS Microbes">
        <title>Whole genomes of deep-sea sponge-associated bacteria exhibit high novel natural product potential.</title>
        <authorList>
            <person name="Hesketh-Best P.J."/>
            <person name="January G.G."/>
            <person name="Koch M.J."/>
            <person name="Warburton P.J."/>
            <person name="Howell K.L."/>
            <person name="Upton M."/>
        </authorList>
    </citation>
    <scope>NUCLEOTIDE SEQUENCE [LARGE SCALE GENOMIC DNA]</scope>
    <source>
        <strain evidence="4 5">PC206-O</strain>
    </source>
</reference>
<dbReference type="InterPro" id="IPR035421">
    <property type="entry name" value="Terminase_6C"/>
</dbReference>
<evidence type="ECO:0000259" key="3">
    <source>
        <dbReference type="Pfam" id="PF17289"/>
    </source>
</evidence>
<dbReference type="RefSeq" id="WP_319078593.1">
    <property type="nucleotide sequence ID" value="NZ_JAMYEC010000003.1"/>
</dbReference>
<comment type="caution">
    <text evidence="4">The sequence shown here is derived from an EMBL/GenBank/DDBJ whole genome shotgun (WGS) entry which is preliminary data.</text>
</comment>
<evidence type="ECO:0000256" key="2">
    <source>
        <dbReference type="SAM" id="Coils"/>
    </source>
</evidence>
<evidence type="ECO:0000256" key="1">
    <source>
        <dbReference type="ARBA" id="ARBA00022612"/>
    </source>
</evidence>
<keyword evidence="2" id="KW-0175">Coiled coil</keyword>
<name>A0ABU4KNY4_BREVE</name>
<dbReference type="EMBL" id="JAMYEC010000003">
    <property type="protein sequence ID" value="MDX2334599.1"/>
    <property type="molecule type" value="Genomic_DNA"/>
</dbReference>
<protein>
    <submittedName>
        <fullName evidence="4">Phage terminase large subunit</fullName>
    </submittedName>
</protein>
<dbReference type="Gene3D" id="3.30.420.240">
    <property type="match status" value="1"/>
</dbReference>
<keyword evidence="5" id="KW-1185">Reference proteome</keyword>
<keyword evidence="1" id="KW-1188">Viral release from host cell</keyword>
<evidence type="ECO:0000313" key="5">
    <source>
        <dbReference type="Proteomes" id="UP001272940"/>
    </source>
</evidence>
<dbReference type="Proteomes" id="UP001272940">
    <property type="component" value="Unassembled WGS sequence"/>
</dbReference>